<accession>L8WXM6</accession>
<sequence length="1033" mass="116232">MSGATIFGLALTSTSHAVFSVAVASVGVHWWFLSFVERNSDNTREPHLLTRVKECQTGGPDVTLPGSPLVTYRRMSTPEMIHIESINAAVGRVDLGNNTWEIVDRSRNGARTQFVEENSAEFDQRLRPRKLVKSLDMRHIPTELPTIKQCVKVNSRSHMRAQRLKQEIYINVSSENIHSRHQPHTHQLSIDTRIRRTKAASQSGTSGIGPGVEERRGAQYVRSRETAVSLTRSPNWGELISSDNIGGNTSSPATMTSCSSSPIKLGHPPIHKASETVNWLKATRAVSEIPLHDFTTHHLPVASNQPPCELSWSDEQAPLVDHIRSIQPGHETALYTGFSPLLRLCNLASKRVFDSLHDPIDALVFYSNHNKFMVHPFSEQSLAPDIIVLRQPSHILETMTASGAYQGEQAFESPSTPTWSNVVAVGEAKVQRNARYQTANYLRNQLQLRPDLHSVLGFSAKASSYSIFYHDASAIHQSANCDWSVSSPLHAFVRQLYRGTTYDPSIINLRPNDRNPRWVVRIDSDVFIVATATPDPGLGQRRFTALATHIETQIPWFIKDFYRDDLRRFFEGVMYVKAHESRVLPGMMQADHYGYVLNKNGDLIQTTSYGRGQGNSGIKIRSKMRIATRDVGIPLEKVNSLRELLGVMYDACVVQRNLYRKSKILHRDISDNNIMIAPTDEQFYKRCIGGYDEVKYLNQVLAQNKSWKRRANRGYKEGLHGPDRKNAMEQGTPKFIARSVSKGKPLPRTVYKPDGVIIPKLQGKSRELYQVSSNVEYDSYNQAVDRGYAHTPGCTTEFTHQLFHDAESTFWVISWILARALPKDYPMDPEPTDEFKTFVTEMEKHHPGKIGSDARADFSPELEDWRKILHPGLESVAHMLSEMHKYVLPEWSYRPELDGEHVHEALMRLILSEIVRIDDENSDIQFGSIVRALPVESKHPGSLSSSLQANSNLTTSTSARKRSRSKEDDNIGLNAHSGPRPRLKEPHPGRTSNDQDSIPANLLAEAQGLIWDTMAQWLKHPAGYSTITPPATA</sequence>
<dbReference type="PANTHER" id="PTHR38248">
    <property type="entry name" value="FUNK1 6"/>
    <property type="match status" value="1"/>
</dbReference>
<keyword evidence="4" id="KW-1185">Reference proteome</keyword>
<feature type="region of interest" description="Disordered" evidence="1">
    <location>
        <begin position="238"/>
        <end position="267"/>
    </location>
</feature>
<dbReference type="AlphaFoldDB" id="L8WXM6"/>
<evidence type="ECO:0000313" key="4">
    <source>
        <dbReference type="Proteomes" id="UP000011668"/>
    </source>
</evidence>
<organism evidence="3 4">
    <name type="scientific">Thanatephorus cucumeris (strain AG1-IA)</name>
    <name type="common">Rice sheath blight fungus</name>
    <name type="synonym">Rhizoctonia solani</name>
    <dbReference type="NCBI Taxonomy" id="983506"/>
    <lineage>
        <taxon>Eukaryota</taxon>
        <taxon>Fungi</taxon>
        <taxon>Dikarya</taxon>
        <taxon>Basidiomycota</taxon>
        <taxon>Agaricomycotina</taxon>
        <taxon>Agaricomycetes</taxon>
        <taxon>Cantharellales</taxon>
        <taxon>Ceratobasidiaceae</taxon>
        <taxon>Rhizoctonia</taxon>
        <taxon>Rhizoctonia solani AG-1</taxon>
    </lineage>
</organism>
<feature type="compositionally biased region" description="Basic and acidic residues" evidence="1">
    <location>
        <begin position="212"/>
        <end position="225"/>
    </location>
</feature>
<evidence type="ECO:0000313" key="3">
    <source>
        <dbReference type="EMBL" id="ELU42806.1"/>
    </source>
</evidence>
<feature type="compositionally biased region" description="Low complexity" evidence="1">
    <location>
        <begin position="249"/>
        <end position="261"/>
    </location>
</feature>
<dbReference type="PANTHER" id="PTHR38248:SF2">
    <property type="entry name" value="FUNK1 11"/>
    <property type="match status" value="1"/>
</dbReference>
<name>L8WXM6_THACA</name>
<feature type="compositionally biased region" description="Low complexity" evidence="1">
    <location>
        <begin position="942"/>
        <end position="958"/>
    </location>
</feature>
<reference evidence="3 4" key="1">
    <citation type="journal article" date="2013" name="Nat. Commun.">
        <title>The evolution and pathogenic mechanisms of the rice sheath blight pathogen.</title>
        <authorList>
            <person name="Zheng A."/>
            <person name="Lin R."/>
            <person name="Xu L."/>
            <person name="Qin P."/>
            <person name="Tang C."/>
            <person name="Ai P."/>
            <person name="Zhang D."/>
            <person name="Liu Y."/>
            <person name="Sun Z."/>
            <person name="Feng H."/>
            <person name="Wang Y."/>
            <person name="Chen Y."/>
            <person name="Liang X."/>
            <person name="Fu R."/>
            <person name="Li Q."/>
            <person name="Zhang J."/>
            <person name="Yu X."/>
            <person name="Xie Z."/>
            <person name="Ding L."/>
            <person name="Guan P."/>
            <person name="Tang J."/>
            <person name="Liang Y."/>
            <person name="Wang S."/>
            <person name="Deng Q."/>
            <person name="Li S."/>
            <person name="Zhu J."/>
            <person name="Wang L."/>
            <person name="Liu H."/>
            <person name="Li P."/>
        </authorList>
    </citation>
    <scope>NUCLEOTIDE SEQUENCE [LARGE SCALE GENOMIC DNA]</scope>
    <source>
        <strain evidence="4">AG-1 IA</strain>
    </source>
</reference>
<protein>
    <recommendedName>
        <fullName evidence="2">Fungal-type protein kinase domain-containing protein</fullName>
    </recommendedName>
</protein>
<proteinExistence type="predicted"/>
<dbReference type="Pfam" id="PF17667">
    <property type="entry name" value="Pkinase_fungal"/>
    <property type="match status" value="1"/>
</dbReference>
<feature type="region of interest" description="Disordered" evidence="1">
    <location>
        <begin position="937"/>
        <end position="997"/>
    </location>
</feature>
<dbReference type="HOGENOM" id="CLU_011153_0_0_1"/>
<feature type="region of interest" description="Disordered" evidence="1">
    <location>
        <begin position="199"/>
        <end position="226"/>
    </location>
</feature>
<evidence type="ECO:0000259" key="2">
    <source>
        <dbReference type="Pfam" id="PF17667"/>
    </source>
</evidence>
<dbReference type="InterPro" id="IPR040976">
    <property type="entry name" value="Pkinase_fungal"/>
</dbReference>
<dbReference type="EMBL" id="AFRT01000713">
    <property type="protein sequence ID" value="ELU42806.1"/>
    <property type="molecule type" value="Genomic_DNA"/>
</dbReference>
<evidence type="ECO:0000256" key="1">
    <source>
        <dbReference type="SAM" id="MobiDB-lite"/>
    </source>
</evidence>
<dbReference type="OrthoDB" id="5569250at2759"/>
<gene>
    <name evidence="3" type="ORF">AG1IA_03165</name>
</gene>
<feature type="domain" description="Fungal-type protein kinase" evidence="2">
    <location>
        <begin position="611"/>
        <end position="816"/>
    </location>
</feature>
<comment type="caution">
    <text evidence="3">The sequence shown here is derived from an EMBL/GenBank/DDBJ whole genome shotgun (WGS) entry which is preliminary data.</text>
</comment>
<dbReference type="Proteomes" id="UP000011668">
    <property type="component" value="Unassembled WGS sequence"/>
</dbReference>